<proteinExistence type="predicted"/>
<dbReference type="Proteomes" id="UP000541444">
    <property type="component" value="Unassembled WGS sequence"/>
</dbReference>
<name>A0A7J7MX30_9MAGN</name>
<dbReference type="EMBL" id="JACGCM010001193">
    <property type="protein sequence ID" value="KAF6159436.1"/>
    <property type="molecule type" value="Genomic_DNA"/>
</dbReference>
<dbReference type="AlphaFoldDB" id="A0A7J7MX30"/>
<reference evidence="1 2" key="1">
    <citation type="journal article" date="2020" name="IScience">
        <title>Genome Sequencing of the Endangered Kingdonia uniflora (Circaeasteraceae, Ranunculales) Reveals Potential Mechanisms of Evolutionary Specialization.</title>
        <authorList>
            <person name="Sun Y."/>
            <person name="Deng T."/>
            <person name="Zhang A."/>
            <person name="Moore M.J."/>
            <person name="Landis J.B."/>
            <person name="Lin N."/>
            <person name="Zhang H."/>
            <person name="Zhang X."/>
            <person name="Huang J."/>
            <person name="Zhang X."/>
            <person name="Sun H."/>
            <person name="Wang H."/>
        </authorList>
    </citation>
    <scope>NUCLEOTIDE SEQUENCE [LARGE SCALE GENOMIC DNA]</scope>
    <source>
        <strain evidence="1">TB1705</strain>
        <tissue evidence="1">Leaf</tissue>
    </source>
</reference>
<dbReference type="PANTHER" id="PTHR34222">
    <property type="entry name" value="GAG_PRE-INTEGRS DOMAIN-CONTAINING PROTEIN"/>
    <property type="match status" value="1"/>
</dbReference>
<gene>
    <name evidence="1" type="ORF">GIB67_032207</name>
</gene>
<keyword evidence="2" id="KW-1185">Reference proteome</keyword>
<sequence>MYYARLRSSREELSYYDSFIEWLTSVPSEKVHFSPTAVEIYAKIVKKTWVLQFLTGLNPHFMYARVYLLDMTPFSTLEEAHAYCLSDQSRRLPMPLISGIPSETSTMAIRYAYPAPPSVPLQTSHTSSSSLSQFPTAFSNSHPSRKKYDYCGKWGHLKSTFHVLHSRPTGYQPRPSQSSTHLYANSSMPDSSAFSTLSYDKISRFECQFLSFPAHQTPDDSF</sequence>
<evidence type="ECO:0000313" key="2">
    <source>
        <dbReference type="Proteomes" id="UP000541444"/>
    </source>
</evidence>
<accession>A0A7J7MX30</accession>
<protein>
    <submittedName>
        <fullName evidence="1">Uncharacterized protein</fullName>
    </submittedName>
</protein>
<dbReference type="PANTHER" id="PTHR34222:SF100">
    <property type="entry name" value="CCHC-TYPE DOMAIN-CONTAINING PROTEIN"/>
    <property type="match status" value="1"/>
</dbReference>
<organism evidence="1 2">
    <name type="scientific">Kingdonia uniflora</name>
    <dbReference type="NCBI Taxonomy" id="39325"/>
    <lineage>
        <taxon>Eukaryota</taxon>
        <taxon>Viridiplantae</taxon>
        <taxon>Streptophyta</taxon>
        <taxon>Embryophyta</taxon>
        <taxon>Tracheophyta</taxon>
        <taxon>Spermatophyta</taxon>
        <taxon>Magnoliopsida</taxon>
        <taxon>Ranunculales</taxon>
        <taxon>Circaeasteraceae</taxon>
        <taxon>Kingdonia</taxon>
    </lineage>
</organism>
<comment type="caution">
    <text evidence="1">The sequence shown here is derived from an EMBL/GenBank/DDBJ whole genome shotgun (WGS) entry which is preliminary data.</text>
</comment>
<dbReference type="OrthoDB" id="660555at2759"/>
<evidence type="ECO:0000313" key="1">
    <source>
        <dbReference type="EMBL" id="KAF6159436.1"/>
    </source>
</evidence>